<organism evidence="1 2">
    <name type="scientific">Cohnella abietis</name>
    <dbReference type="NCBI Taxonomy" id="2507935"/>
    <lineage>
        <taxon>Bacteria</taxon>
        <taxon>Bacillati</taxon>
        <taxon>Bacillota</taxon>
        <taxon>Bacilli</taxon>
        <taxon>Bacillales</taxon>
        <taxon>Paenibacillaceae</taxon>
        <taxon>Cohnella</taxon>
    </lineage>
</organism>
<accession>A0A3T1D6Y9</accession>
<gene>
    <name evidence="1" type="ORF">KCTCHS21_32330</name>
</gene>
<sequence length="114" mass="13074">MQSVVLIGNSSFTLDLIKNIPHHGSIANYTVSNARYVVEYPDGHLYFDFSEQLSTHFDINELKKIPYGSPNFILLTFTSKELLRKVLLKGNLRNIYVDDDHGEIVPVEKFMKTL</sequence>
<dbReference type="OrthoDB" id="2618621at2"/>
<evidence type="ECO:0000313" key="2">
    <source>
        <dbReference type="Proteomes" id="UP000289856"/>
    </source>
</evidence>
<dbReference type="Proteomes" id="UP000289856">
    <property type="component" value="Chromosome"/>
</dbReference>
<protein>
    <submittedName>
        <fullName evidence="1">Uncharacterized protein</fullName>
    </submittedName>
</protein>
<evidence type="ECO:0000313" key="1">
    <source>
        <dbReference type="EMBL" id="BBI33834.1"/>
    </source>
</evidence>
<keyword evidence="2" id="KW-1185">Reference proteome</keyword>
<dbReference type="RefSeq" id="WP_130610175.1">
    <property type="nucleotide sequence ID" value="NZ_AP019400.1"/>
</dbReference>
<name>A0A3T1D6Y9_9BACL</name>
<dbReference type="KEGG" id="cohn:KCTCHS21_32330"/>
<dbReference type="AlphaFoldDB" id="A0A3T1D6Y9"/>
<reference evidence="1 2" key="1">
    <citation type="submission" date="2019-01" db="EMBL/GenBank/DDBJ databases">
        <title>Complete genome sequence of Cohnella hallensis HS21 isolated from Korean fir (Abies koreana) rhizospheric soil.</title>
        <authorList>
            <person name="Jiang L."/>
            <person name="Kang S.W."/>
            <person name="Kim S."/>
            <person name="Jung J."/>
            <person name="Kim C.Y."/>
            <person name="Kim D.H."/>
            <person name="Kim S.W."/>
            <person name="Lee J."/>
        </authorList>
    </citation>
    <scope>NUCLEOTIDE SEQUENCE [LARGE SCALE GENOMIC DNA]</scope>
    <source>
        <strain evidence="1 2">HS21</strain>
    </source>
</reference>
<proteinExistence type="predicted"/>
<dbReference type="EMBL" id="AP019400">
    <property type="protein sequence ID" value="BBI33834.1"/>
    <property type="molecule type" value="Genomic_DNA"/>
</dbReference>